<evidence type="ECO:0008006" key="4">
    <source>
        <dbReference type="Google" id="ProtNLM"/>
    </source>
</evidence>
<dbReference type="RefSeq" id="WP_104813321.1">
    <property type="nucleotide sequence ID" value="NZ_MQUB01000001.1"/>
</dbReference>
<evidence type="ECO:0000313" key="3">
    <source>
        <dbReference type="Proteomes" id="UP000239800"/>
    </source>
</evidence>
<name>A0A2S7KS52_9FLAO</name>
<dbReference type="Pfam" id="PF12228">
    <property type="entry name" value="DUF3604"/>
    <property type="match status" value="1"/>
</dbReference>
<dbReference type="AlphaFoldDB" id="A0A2S7KS52"/>
<accession>A0A2S7KS52</accession>
<protein>
    <recommendedName>
        <fullName evidence="4">DUF3604 domain-containing protein</fullName>
    </recommendedName>
</protein>
<evidence type="ECO:0000313" key="2">
    <source>
        <dbReference type="EMBL" id="PQB05383.1"/>
    </source>
</evidence>
<proteinExistence type="predicted"/>
<sequence>MKPHYLALALLVLVGCKNQEADQAEPAMEESTETTNSTTDKGYPTEVYFGDTHLHTELSMDAGAFGNRLSVDDAYRFAKGEEVTSSSGVTAKLSKPLDFLVVADHSDGMGLFQALMNNEEWVMEFEQGRKWADLIDEGKGAEAAVDLIKNFSQGTMEMNPNTPELMESVWKITIDGAEKHNQPGKFTAFIGYEWTSLIAGNNLHRVVIYRDNGEKTIGHLPYIADVGGSPDPEKLWENLQSYEDKTGGQVLAIPHNGNLSNGIMFARTTVDGDPFDLDYVQRRQRWEPIYEITQIKGDGEAHPFLSPNDEFADFENWDFGNLDLSAVKTNEMLEGEYARSALKMGLQFKGSLGVNPYKMGFIGSTDAHTSLATADDPNFFGKAANVEPYKERWEHPFIESELASIITWQTVASGYAAVWAQENTRESLFDAMMRRETYGTTGSRMKIRFFGGWDFTDADLEGDWVANGYERGVPMGGDLKNGVDKTPSFIVHTLMDPDYGSLDRIQIVKGWLNADGTTGEKVYDVVWSGDRQMDANGKVPLVANTVNVKDATWDNSSGAPELSTVWTDPDFDPSQEAFYYVRVLEIPTPRWTLYDKVNLGAEMPDNVPMTMTQRGYTSPIWYSPM</sequence>
<dbReference type="EMBL" id="MQUB01000001">
    <property type="protein sequence ID" value="PQB05383.1"/>
    <property type="molecule type" value="Genomic_DNA"/>
</dbReference>
<gene>
    <name evidence="2" type="ORF">BST85_11155</name>
</gene>
<feature type="region of interest" description="Disordered" evidence="1">
    <location>
        <begin position="23"/>
        <end position="43"/>
    </location>
</feature>
<comment type="caution">
    <text evidence="2">The sequence shown here is derived from an EMBL/GenBank/DDBJ whole genome shotgun (WGS) entry which is preliminary data.</text>
</comment>
<dbReference type="InterPro" id="IPR022028">
    <property type="entry name" value="DUF3604"/>
</dbReference>
<dbReference type="Gene3D" id="3.20.20.140">
    <property type="entry name" value="Metal-dependent hydrolases"/>
    <property type="match status" value="1"/>
</dbReference>
<dbReference type="OrthoDB" id="543560at2"/>
<dbReference type="PROSITE" id="PS51257">
    <property type="entry name" value="PROKAR_LIPOPROTEIN"/>
    <property type="match status" value="1"/>
</dbReference>
<organism evidence="2 3">
    <name type="scientific">Aureitalea marina</name>
    <dbReference type="NCBI Taxonomy" id="930804"/>
    <lineage>
        <taxon>Bacteria</taxon>
        <taxon>Pseudomonadati</taxon>
        <taxon>Bacteroidota</taxon>
        <taxon>Flavobacteriia</taxon>
        <taxon>Flavobacteriales</taxon>
        <taxon>Flavobacteriaceae</taxon>
        <taxon>Aureitalea</taxon>
    </lineage>
</organism>
<reference evidence="2 3" key="1">
    <citation type="submission" date="2016-11" db="EMBL/GenBank/DDBJ databases">
        <title>Trade-off between light-utilization and light-protection in marine flavobacteria.</title>
        <authorList>
            <person name="Kumagai Y."/>
        </authorList>
    </citation>
    <scope>NUCLEOTIDE SEQUENCE [LARGE SCALE GENOMIC DNA]</scope>
    <source>
        <strain evidence="2 3">NBRC 107741</strain>
    </source>
</reference>
<dbReference type="Proteomes" id="UP000239800">
    <property type="component" value="Unassembled WGS sequence"/>
</dbReference>
<keyword evidence="3" id="KW-1185">Reference proteome</keyword>
<evidence type="ECO:0000256" key="1">
    <source>
        <dbReference type="SAM" id="MobiDB-lite"/>
    </source>
</evidence>